<dbReference type="EMBL" id="SRLO01000226">
    <property type="protein sequence ID" value="TNN66016.1"/>
    <property type="molecule type" value="Genomic_DNA"/>
</dbReference>
<comment type="caution">
    <text evidence="2">The sequence shown here is derived from an EMBL/GenBank/DDBJ whole genome shotgun (WGS) entry which is preliminary data.</text>
</comment>
<feature type="region of interest" description="Disordered" evidence="1">
    <location>
        <begin position="35"/>
        <end position="96"/>
    </location>
</feature>
<proteinExistence type="predicted"/>
<dbReference type="AlphaFoldDB" id="A0A4Z2HJS3"/>
<evidence type="ECO:0000313" key="2">
    <source>
        <dbReference type="EMBL" id="TNN66016.1"/>
    </source>
</evidence>
<evidence type="ECO:0000256" key="1">
    <source>
        <dbReference type="SAM" id="MobiDB-lite"/>
    </source>
</evidence>
<reference evidence="2 3" key="1">
    <citation type="submission" date="2019-03" db="EMBL/GenBank/DDBJ databases">
        <title>First draft genome of Liparis tanakae, snailfish: a comprehensive survey of snailfish specific genes.</title>
        <authorList>
            <person name="Kim W."/>
            <person name="Song I."/>
            <person name="Jeong J.-H."/>
            <person name="Kim D."/>
            <person name="Kim S."/>
            <person name="Ryu S."/>
            <person name="Song J.Y."/>
            <person name="Lee S.K."/>
        </authorList>
    </citation>
    <scope>NUCLEOTIDE SEQUENCE [LARGE SCALE GENOMIC DNA]</scope>
    <source>
        <tissue evidence="2">Muscle</tissue>
    </source>
</reference>
<accession>A0A4Z2HJS3</accession>
<keyword evidence="3" id="KW-1185">Reference proteome</keyword>
<gene>
    <name evidence="2" type="ORF">EYF80_023772</name>
</gene>
<protein>
    <submittedName>
        <fullName evidence="2">Uncharacterized protein</fullName>
    </submittedName>
</protein>
<name>A0A4Z2HJS3_9TELE</name>
<sequence>MLLSALVQDTPCGKTEQTQDPSGKIFLGIRSQLEESTQDKTRHIRGRDGAMREETGGGGIGRKERKVEEGLVRGGVTRRGRCSFSSPGGVSGRERD</sequence>
<evidence type="ECO:0000313" key="3">
    <source>
        <dbReference type="Proteomes" id="UP000314294"/>
    </source>
</evidence>
<organism evidence="2 3">
    <name type="scientific">Liparis tanakae</name>
    <name type="common">Tanaka's snailfish</name>
    <dbReference type="NCBI Taxonomy" id="230148"/>
    <lineage>
        <taxon>Eukaryota</taxon>
        <taxon>Metazoa</taxon>
        <taxon>Chordata</taxon>
        <taxon>Craniata</taxon>
        <taxon>Vertebrata</taxon>
        <taxon>Euteleostomi</taxon>
        <taxon>Actinopterygii</taxon>
        <taxon>Neopterygii</taxon>
        <taxon>Teleostei</taxon>
        <taxon>Neoteleostei</taxon>
        <taxon>Acanthomorphata</taxon>
        <taxon>Eupercaria</taxon>
        <taxon>Perciformes</taxon>
        <taxon>Cottioidei</taxon>
        <taxon>Cottales</taxon>
        <taxon>Liparidae</taxon>
        <taxon>Liparis</taxon>
    </lineage>
</organism>
<dbReference type="Proteomes" id="UP000314294">
    <property type="component" value="Unassembled WGS sequence"/>
</dbReference>
<feature type="compositionally biased region" description="Basic and acidic residues" evidence="1">
    <location>
        <begin position="37"/>
        <end position="71"/>
    </location>
</feature>
<feature type="region of interest" description="Disordered" evidence="1">
    <location>
        <begin position="1"/>
        <end position="21"/>
    </location>
</feature>